<dbReference type="PIRSF" id="PIRSF005715">
    <property type="entry name" value="VPS45_Sec1"/>
    <property type="match status" value="1"/>
</dbReference>
<sequence length="598" mass="67651">MSSFGASMETSPRPMNTVVDVAILQKLAHKDIVALLQKCQGDKALVWDRALANPMNLILKHSDLKEQGVVRMLSLEQGQIPSTDMPETIIFICRPLVHLMKLVESAIRKEESARRRKRFHLFFLPRSSTLCVKWLEDQGVISSLQSVEELPIFLFPLDKDVISMEQEYAFKDFKLDVDPTGLYHVAKAIVYLQKTYGVPSRVFGLGHAAKQVHELIHSVKLESGAFKPQVSGTTIDCLFLIDREVDLLSPVVTQLTYEGLIDEFYGINNNQVKFPEEKFGEAKTMLLNSTENLYVELRDKNFSAIGGVLRSKTAEIQEIFRQKERGEMTMGEMKRLVQQLPAVNALKQSLSDHTSVAELIKAKTETEEFLSSLECEQELLSGIDTEKLNTHIEYLCGKKAPLNTVLRLLVIQSITSGGLKVKIMQHYERLLIQNYGFEHFLTIQKLYQLGLLRSQSSAQATGSRYSVLKRALQLFRNDVSEIKPDDFTYVHSIYAPLSIRLIQHRLRPPLWATLKDSIQTLLQKPVIDEESEIPPIGGNLSSAKRQPKFIIVVFIGGCTFAEISALRFLAQQDDEREFLVVTSKIINGNSFLNSLLEP</sequence>
<dbReference type="OMA" id="EFHIFFV"/>
<dbReference type="InterPro" id="IPR043154">
    <property type="entry name" value="Sec-1-like_dom1"/>
</dbReference>
<comment type="similarity">
    <text evidence="1">Belongs to the STXBP/unc-18/SEC1 family.</text>
</comment>
<dbReference type="Gene3D" id="1.25.40.850">
    <property type="match status" value="1"/>
</dbReference>
<dbReference type="InterPro" id="IPR043155">
    <property type="entry name" value="VPS33_dom3b"/>
</dbReference>
<dbReference type="InterPro" id="IPR027482">
    <property type="entry name" value="Sec1-like_dom2"/>
</dbReference>
<evidence type="ECO:0000256" key="1">
    <source>
        <dbReference type="ARBA" id="ARBA00009884"/>
    </source>
</evidence>
<organism evidence="2 3">
    <name type="scientific">Folsomia candida</name>
    <name type="common">Springtail</name>
    <dbReference type="NCBI Taxonomy" id="158441"/>
    <lineage>
        <taxon>Eukaryota</taxon>
        <taxon>Metazoa</taxon>
        <taxon>Ecdysozoa</taxon>
        <taxon>Arthropoda</taxon>
        <taxon>Hexapoda</taxon>
        <taxon>Collembola</taxon>
        <taxon>Entomobryomorpha</taxon>
        <taxon>Isotomoidea</taxon>
        <taxon>Isotomidae</taxon>
        <taxon>Proisotominae</taxon>
        <taxon>Folsomia</taxon>
    </lineage>
</organism>
<dbReference type="InterPro" id="IPR036045">
    <property type="entry name" value="Sec1-like_sf"/>
</dbReference>
<dbReference type="STRING" id="158441.A0A226E6M9"/>
<dbReference type="Gene3D" id="3.40.50.2060">
    <property type="match status" value="1"/>
</dbReference>
<evidence type="ECO:0000313" key="3">
    <source>
        <dbReference type="Proteomes" id="UP000198287"/>
    </source>
</evidence>
<dbReference type="AlphaFoldDB" id="A0A226E6M9"/>
<comment type="caution">
    <text evidence="2">The sequence shown here is derived from an EMBL/GenBank/DDBJ whole genome shotgun (WGS) entry which is preliminary data.</text>
</comment>
<gene>
    <name evidence="2" type="ORF">Fcan01_12801</name>
</gene>
<dbReference type="SUPFAM" id="SSF56815">
    <property type="entry name" value="Sec1/munc18-like (SM) proteins"/>
    <property type="match status" value="1"/>
</dbReference>
<dbReference type="Gene3D" id="3.40.50.1910">
    <property type="match status" value="2"/>
</dbReference>
<name>A0A226E6M9_FOLCA</name>
<dbReference type="GO" id="GO:0016192">
    <property type="term" value="P:vesicle-mediated transport"/>
    <property type="evidence" value="ECO:0007669"/>
    <property type="project" value="InterPro"/>
</dbReference>
<accession>A0A226E6M9</accession>
<dbReference type="Pfam" id="PF00995">
    <property type="entry name" value="Sec1"/>
    <property type="match status" value="1"/>
</dbReference>
<dbReference type="OrthoDB" id="10262287at2759"/>
<dbReference type="PANTHER" id="PTHR11679">
    <property type="entry name" value="VESICLE PROTEIN SORTING-ASSOCIATED"/>
    <property type="match status" value="1"/>
</dbReference>
<evidence type="ECO:0000313" key="2">
    <source>
        <dbReference type="EMBL" id="OXA52734.1"/>
    </source>
</evidence>
<keyword evidence="3" id="KW-1185">Reference proteome</keyword>
<dbReference type="InterPro" id="IPR001619">
    <property type="entry name" value="Sec1-like"/>
</dbReference>
<proteinExistence type="inferred from homology"/>
<dbReference type="Proteomes" id="UP000198287">
    <property type="component" value="Unassembled WGS sequence"/>
</dbReference>
<reference evidence="2 3" key="1">
    <citation type="submission" date="2015-12" db="EMBL/GenBank/DDBJ databases">
        <title>The genome of Folsomia candida.</title>
        <authorList>
            <person name="Faddeeva A."/>
            <person name="Derks M.F."/>
            <person name="Anvar Y."/>
            <person name="Smit S."/>
            <person name="Van Straalen N."/>
            <person name="Roelofs D."/>
        </authorList>
    </citation>
    <scope>NUCLEOTIDE SEQUENCE [LARGE SCALE GENOMIC DNA]</scope>
    <source>
        <strain evidence="2 3">VU population</strain>
        <tissue evidence="2">Whole body</tissue>
    </source>
</reference>
<protein>
    <submittedName>
        <fullName evidence="2">Vacuolar protein sorting-associated protein 33A</fullName>
    </submittedName>
</protein>
<dbReference type="EMBL" id="LNIX01000006">
    <property type="protein sequence ID" value="OXA52734.1"/>
    <property type="molecule type" value="Genomic_DNA"/>
</dbReference>